<evidence type="ECO:0000256" key="1">
    <source>
        <dbReference type="ARBA" id="ARBA00004651"/>
    </source>
</evidence>
<keyword evidence="2 7" id="KW-0813">Transport</keyword>
<dbReference type="EMBL" id="JAGGLV010000008">
    <property type="protein sequence ID" value="MBP2112807.1"/>
    <property type="molecule type" value="Genomic_DNA"/>
</dbReference>
<dbReference type="Proteomes" id="UP000773462">
    <property type="component" value="Unassembled WGS sequence"/>
</dbReference>
<evidence type="ECO:0000313" key="10">
    <source>
        <dbReference type="Proteomes" id="UP000773462"/>
    </source>
</evidence>
<dbReference type="SUPFAM" id="SSF161098">
    <property type="entry name" value="MetI-like"/>
    <property type="match status" value="1"/>
</dbReference>
<reference evidence="9 10" key="1">
    <citation type="submission" date="2021-03" db="EMBL/GenBank/DDBJ databases">
        <title>Genomic Encyclopedia of Type Strains, Phase IV (KMG-IV): sequencing the most valuable type-strain genomes for metagenomic binning, comparative biology and taxonomic classification.</title>
        <authorList>
            <person name="Goeker M."/>
        </authorList>
    </citation>
    <scope>NUCLEOTIDE SEQUENCE [LARGE SCALE GENOMIC DNA]</scope>
    <source>
        <strain evidence="9 10">DSM 101953</strain>
    </source>
</reference>
<accession>A0ABS4NRY0</accession>
<organism evidence="9 10">
    <name type="scientific">Paenibacillus silagei</name>
    <dbReference type="NCBI Taxonomy" id="1670801"/>
    <lineage>
        <taxon>Bacteria</taxon>
        <taxon>Bacillati</taxon>
        <taxon>Bacillota</taxon>
        <taxon>Bacilli</taxon>
        <taxon>Bacillales</taxon>
        <taxon>Paenibacillaceae</taxon>
        <taxon>Paenibacillus</taxon>
    </lineage>
</organism>
<evidence type="ECO:0000256" key="3">
    <source>
        <dbReference type="ARBA" id="ARBA00022475"/>
    </source>
</evidence>
<keyword evidence="4 7" id="KW-0812">Transmembrane</keyword>
<dbReference type="InterPro" id="IPR050809">
    <property type="entry name" value="UgpAE/MalFG_permease"/>
</dbReference>
<keyword evidence="6 7" id="KW-0472">Membrane</keyword>
<feature type="transmembrane region" description="Helical" evidence="7">
    <location>
        <begin position="118"/>
        <end position="138"/>
    </location>
</feature>
<proteinExistence type="inferred from homology"/>
<evidence type="ECO:0000256" key="7">
    <source>
        <dbReference type="RuleBase" id="RU363032"/>
    </source>
</evidence>
<dbReference type="RefSeq" id="WP_209874099.1">
    <property type="nucleotide sequence ID" value="NZ_JAGGLV010000008.1"/>
</dbReference>
<dbReference type="PANTHER" id="PTHR43227:SF11">
    <property type="entry name" value="BLL4140 PROTEIN"/>
    <property type="match status" value="1"/>
</dbReference>
<feature type="domain" description="ABC transmembrane type-1" evidence="8">
    <location>
        <begin position="78"/>
        <end position="296"/>
    </location>
</feature>
<comment type="caution">
    <text evidence="9">The sequence shown here is derived from an EMBL/GenBank/DDBJ whole genome shotgun (WGS) entry which is preliminary data.</text>
</comment>
<keyword evidence="10" id="KW-1185">Reference proteome</keyword>
<keyword evidence="5 7" id="KW-1133">Transmembrane helix</keyword>
<evidence type="ECO:0000313" key="9">
    <source>
        <dbReference type="EMBL" id="MBP2112807.1"/>
    </source>
</evidence>
<keyword evidence="3" id="KW-1003">Cell membrane</keyword>
<feature type="transmembrane region" description="Helical" evidence="7">
    <location>
        <begin position="170"/>
        <end position="190"/>
    </location>
</feature>
<feature type="transmembrane region" description="Helical" evidence="7">
    <location>
        <begin position="275"/>
        <end position="300"/>
    </location>
</feature>
<name>A0ABS4NRY0_9BACL</name>
<evidence type="ECO:0000259" key="8">
    <source>
        <dbReference type="PROSITE" id="PS50928"/>
    </source>
</evidence>
<evidence type="ECO:0000256" key="4">
    <source>
        <dbReference type="ARBA" id="ARBA00022692"/>
    </source>
</evidence>
<dbReference type="InterPro" id="IPR000515">
    <property type="entry name" value="MetI-like"/>
</dbReference>
<dbReference type="InterPro" id="IPR035906">
    <property type="entry name" value="MetI-like_sf"/>
</dbReference>
<evidence type="ECO:0000256" key="5">
    <source>
        <dbReference type="ARBA" id="ARBA00022989"/>
    </source>
</evidence>
<evidence type="ECO:0000256" key="6">
    <source>
        <dbReference type="ARBA" id="ARBA00023136"/>
    </source>
</evidence>
<feature type="transmembrane region" description="Helical" evidence="7">
    <location>
        <begin position="218"/>
        <end position="237"/>
    </location>
</feature>
<evidence type="ECO:0000256" key="2">
    <source>
        <dbReference type="ARBA" id="ARBA00022448"/>
    </source>
</evidence>
<dbReference type="Pfam" id="PF00528">
    <property type="entry name" value="BPD_transp_1"/>
    <property type="match status" value="1"/>
</dbReference>
<comment type="similarity">
    <text evidence="7">Belongs to the binding-protein-dependent transport system permease family.</text>
</comment>
<dbReference type="Gene3D" id="1.10.3720.10">
    <property type="entry name" value="MetI-like"/>
    <property type="match status" value="1"/>
</dbReference>
<feature type="transmembrane region" description="Helical" evidence="7">
    <location>
        <begin position="20"/>
        <end position="45"/>
    </location>
</feature>
<dbReference type="PROSITE" id="PS50928">
    <property type="entry name" value="ABC_TM1"/>
    <property type="match status" value="1"/>
</dbReference>
<protein>
    <submittedName>
        <fullName evidence="9">Aldouronate transport system permease protein</fullName>
    </submittedName>
</protein>
<dbReference type="CDD" id="cd06261">
    <property type="entry name" value="TM_PBP2"/>
    <property type="match status" value="1"/>
</dbReference>
<feature type="transmembrane region" description="Helical" evidence="7">
    <location>
        <begin position="84"/>
        <end position="106"/>
    </location>
</feature>
<dbReference type="PANTHER" id="PTHR43227">
    <property type="entry name" value="BLL4140 PROTEIN"/>
    <property type="match status" value="1"/>
</dbReference>
<gene>
    <name evidence="9" type="ORF">J2Z70_002961</name>
</gene>
<sequence>MRGPALKWLKREVLPGWQLYLFLIPATVYIIIFAYVPMAGVQIAFKNYNFNLGIWGSEWIGLDNFRRFFDSYQFTSLIWNTISLSMYSLLISFPLPILFALVLNSFTGQKFKKIVQSVSYMPHFISTVVIVGMLVQLFNPRTGAFGALYTFFSGELLADAFANPGAFQHLYVWSGIWQGIGWSSIIYIAALSSVDEHLHEAAQIDGASRLQRVRHIDFPSILPTATIMLILAVGNIMEVGFEKVFLMQNELNISKSEVISTYVYKVGLTIGSGDFSFATAIGLFNSLINFVLLIMVNYAAKKFSDTSLW</sequence>
<comment type="subcellular location">
    <subcellularLocation>
        <location evidence="1 7">Cell membrane</location>
        <topology evidence="1 7">Multi-pass membrane protein</topology>
    </subcellularLocation>
</comment>